<dbReference type="KEGG" id="eha:Ethha_2084"/>
<feature type="domain" description="CheC-like protein" evidence="3">
    <location>
        <begin position="11"/>
        <end position="45"/>
    </location>
</feature>
<gene>
    <name evidence="4" type="ordered locus">Ethha_2084</name>
</gene>
<name>E6U3K1_ETHHY</name>
<dbReference type="EMBL" id="CP002400">
    <property type="protein sequence ID" value="ADU27601.1"/>
    <property type="molecule type" value="Genomic_DNA"/>
</dbReference>
<feature type="domain" description="CheC-like protein" evidence="3">
    <location>
        <begin position="109"/>
        <end position="144"/>
    </location>
</feature>
<dbReference type="GO" id="GO:0016787">
    <property type="term" value="F:hydrolase activity"/>
    <property type="evidence" value="ECO:0007669"/>
    <property type="project" value="UniProtKB-KW"/>
</dbReference>
<dbReference type="Gene3D" id="3.40.1550.10">
    <property type="entry name" value="CheC-like"/>
    <property type="match status" value="1"/>
</dbReference>
<dbReference type="InterPro" id="IPR028976">
    <property type="entry name" value="CheC-like_sf"/>
</dbReference>
<dbReference type="STRING" id="663278.Ethha_2084"/>
<dbReference type="GO" id="GO:0006935">
    <property type="term" value="P:chemotaxis"/>
    <property type="evidence" value="ECO:0007669"/>
    <property type="project" value="UniProtKB-KW"/>
</dbReference>
<keyword evidence="5" id="KW-1185">Reference proteome</keyword>
<dbReference type="SUPFAM" id="SSF103039">
    <property type="entry name" value="CheC-like"/>
    <property type="match status" value="1"/>
</dbReference>
<dbReference type="Pfam" id="PF04509">
    <property type="entry name" value="CheC"/>
    <property type="match status" value="2"/>
</dbReference>
<dbReference type="Proteomes" id="UP000001551">
    <property type="component" value="Chromosome"/>
</dbReference>
<dbReference type="AlphaFoldDB" id="E6U3K1"/>
<reference evidence="4 5" key="1">
    <citation type="submission" date="2010-12" db="EMBL/GenBank/DDBJ databases">
        <title>Complete sequence of Ethanoligenens harbinense YUAN-3.</title>
        <authorList>
            <person name="Lucas S."/>
            <person name="Copeland A."/>
            <person name="Lapidus A."/>
            <person name="Cheng J.-F."/>
            <person name="Bruce D."/>
            <person name="Goodwin L."/>
            <person name="Pitluck S."/>
            <person name="Chertkov O."/>
            <person name="Misra M."/>
            <person name="Detter J.C."/>
            <person name="Han C."/>
            <person name="Tapia R."/>
            <person name="Land M."/>
            <person name="Hauser L."/>
            <person name="Jeffries C."/>
            <person name="Kyrpides N."/>
            <person name="Ivanova N."/>
            <person name="Mikhailova N."/>
            <person name="Wang A."/>
            <person name="Mouttaki H."/>
            <person name="He Z."/>
            <person name="Zhou J."/>
            <person name="Hemme C.L."/>
            <person name="Woyke T."/>
        </authorList>
    </citation>
    <scope>NUCLEOTIDE SEQUENCE [LARGE SCALE GENOMIC DNA]</scope>
    <source>
        <strain evidence="5">DSM 18485 / JCM 12961 / CGMCC 1.5033 / YUAN-3</strain>
    </source>
</reference>
<keyword evidence="1" id="KW-0145">Chemotaxis</keyword>
<evidence type="ECO:0000256" key="2">
    <source>
        <dbReference type="ARBA" id="ARBA00022801"/>
    </source>
</evidence>
<evidence type="ECO:0000313" key="5">
    <source>
        <dbReference type="Proteomes" id="UP000001551"/>
    </source>
</evidence>
<dbReference type="PANTHER" id="PTHR43693">
    <property type="entry name" value="PROTEIN PHOSPHATASE CHEZ"/>
    <property type="match status" value="1"/>
</dbReference>
<evidence type="ECO:0000259" key="3">
    <source>
        <dbReference type="Pfam" id="PF04509"/>
    </source>
</evidence>
<evidence type="ECO:0000256" key="1">
    <source>
        <dbReference type="ARBA" id="ARBA00022500"/>
    </source>
</evidence>
<dbReference type="CDD" id="cd17909">
    <property type="entry name" value="CheC_ClassI"/>
    <property type="match status" value="1"/>
</dbReference>
<dbReference type="InterPro" id="IPR007597">
    <property type="entry name" value="CheC"/>
</dbReference>
<keyword evidence="2" id="KW-0378">Hydrolase</keyword>
<dbReference type="RefSeq" id="WP_013485949.1">
    <property type="nucleotide sequence ID" value="NC_014828.1"/>
</dbReference>
<protein>
    <submittedName>
        <fullName evidence="4">CheC, inhibitor of MCP methylation</fullName>
    </submittedName>
</protein>
<dbReference type="PANTHER" id="PTHR43693:SF1">
    <property type="entry name" value="PROTEIN PHOSPHATASE CHEZ"/>
    <property type="match status" value="1"/>
</dbReference>
<organism evidence="4 5">
    <name type="scientific">Ethanoligenens harbinense (strain DSM 18485 / JCM 12961 / CGMCC 1.5033 / YUAN-3)</name>
    <dbReference type="NCBI Taxonomy" id="663278"/>
    <lineage>
        <taxon>Bacteria</taxon>
        <taxon>Bacillati</taxon>
        <taxon>Bacillota</taxon>
        <taxon>Clostridia</taxon>
        <taxon>Eubacteriales</taxon>
        <taxon>Oscillospiraceae</taxon>
        <taxon>Ethanoligenens</taxon>
    </lineage>
</organism>
<evidence type="ECO:0000313" key="4">
    <source>
        <dbReference type="EMBL" id="ADU27601.1"/>
    </source>
</evidence>
<accession>E6U3K1</accession>
<proteinExistence type="predicted"/>
<sequence length="207" mass="22635">MKNYDDLSDQEKDILREVGNIGGGNAATALASMLAGRVDMSVPNLQIMDVSSVTETLGGPEQEYVGILLMMEGQVNGIMMFLLDKHFTRLLINVLLDTQFESFEHIGEMELSALKEIGNIMAGSYVNAIAALTGLSITITPPQIAIDMAGAILSYPAALFGVMGDKVLCIEEDFMRENEQIRSHLLIMPDSESLSNILKRLGVTEWH</sequence>
<dbReference type="InterPro" id="IPR050992">
    <property type="entry name" value="CheZ_family_phosphatases"/>
</dbReference>
<dbReference type="HOGENOM" id="CLU_087860_2_1_9"/>
<dbReference type="eggNOG" id="COG1776">
    <property type="taxonomic scope" value="Bacteria"/>
</dbReference>